<dbReference type="VEuPathDB" id="FungiDB:M_BR32_EuGene_00003441"/>
<feature type="compositionally biased region" description="Low complexity" evidence="1">
    <location>
        <begin position="161"/>
        <end position="203"/>
    </location>
</feature>
<proteinExistence type="predicted"/>
<protein>
    <submittedName>
        <fullName evidence="2">Uncharacterized protein</fullName>
    </submittedName>
</protein>
<accession>A0A4P7MZV3</accession>
<dbReference type="AlphaFoldDB" id="A0A4P7MZV3"/>
<evidence type="ECO:0000313" key="2">
    <source>
        <dbReference type="EMBL" id="QBZ55578.1"/>
    </source>
</evidence>
<gene>
    <name evidence="2" type="ORF">PoMZ_00477</name>
</gene>
<name>A0A4P7MZV3_PYROR</name>
<dbReference type="OMA" id="LVHTTNM"/>
<organism evidence="2 3">
    <name type="scientific">Pyricularia oryzae</name>
    <name type="common">Rice blast fungus</name>
    <name type="synonym">Magnaporthe oryzae</name>
    <dbReference type="NCBI Taxonomy" id="318829"/>
    <lineage>
        <taxon>Eukaryota</taxon>
        <taxon>Fungi</taxon>
        <taxon>Dikarya</taxon>
        <taxon>Ascomycota</taxon>
        <taxon>Pezizomycotina</taxon>
        <taxon>Sordariomycetes</taxon>
        <taxon>Sordariomycetidae</taxon>
        <taxon>Magnaporthales</taxon>
        <taxon>Pyriculariaceae</taxon>
        <taxon>Pyricularia</taxon>
    </lineage>
</organism>
<feature type="region of interest" description="Disordered" evidence="1">
    <location>
        <begin position="17"/>
        <end position="49"/>
    </location>
</feature>
<reference evidence="2 3" key="1">
    <citation type="journal article" date="2019" name="Mol. Biol. Evol.">
        <title>Blast fungal genomes show frequent chromosomal changes, gene gains and losses, and effector gene turnover.</title>
        <authorList>
            <person name="Gomez Luciano L.B."/>
            <person name="Jason Tsai I."/>
            <person name="Chuma I."/>
            <person name="Tosa Y."/>
            <person name="Chen Y.H."/>
            <person name="Li J.Y."/>
            <person name="Li M.Y."/>
            <person name="Jade Lu M.Y."/>
            <person name="Nakayashiki H."/>
            <person name="Li W.H."/>
        </authorList>
    </citation>
    <scope>NUCLEOTIDE SEQUENCE [LARGE SCALE GENOMIC DNA]</scope>
    <source>
        <strain evidence="2">MZ5-1-6</strain>
    </source>
</reference>
<dbReference type="EMBL" id="CP034205">
    <property type="protein sequence ID" value="QBZ55578.1"/>
    <property type="molecule type" value="Genomic_DNA"/>
</dbReference>
<evidence type="ECO:0000313" key="3">
    <source>
        <dbReference type="Proteomes" id="UP000294847"/>
    </source>
</evidence>
<sequence>MSITRAFTTRRVKQSLDLRDAAEGLVSRSNTTSKSGKTPKPLNSIRNKISAPVELVSTTNMLSYNAPDIYPKATSPSSSTTRSDDDSDSAPSIASTPPTSPDSPHPKKRTGEPELEPNHLSCYFTAPGQAIAGPSSSGDAPAIPQRAPSHTKKHSQEVLTRQRSNSRMSEQSSRSLSSKASFSFSRSSSTSTNTSVASHTSTSYAKAPPPVSLANQTTPLSTPPMAPVSHRREPSAAAHPFGHELAQVSELAEEYGSRESHLVSQQEEREILRQGYKKLSPQDYLSDVQDLYKAFFGEEKPSRPMWI</sequence>
<dbReference type="Proteomes" id="UP000294847">
    <property type="component" value="Chromosome 2"/>
</dbReference>
<feature type="region of interest" description="Disordered" evidence="1">
    <location>
        <begin position="65"/>
        <end position="236"/>
    </location>
</feature>
<feature type="compositionally biased region" description="Polar residues" evidence="1">
    <location>
        <begin position="27"/>
        <end position="36"/>
    </location>
</feature>
<evidence type="ECO:0000256" key="1">
    <source>
        <dbReference type="SAM" id="MobiDB-lite"/>
    </source>
</evidence>